<evidence type="ECO:0000313" key="3">
    <source>
        <dbReference type="WBParaSite" id="GPUH_0001399601-mRNA-1"/>
    </source>
</evidence>
<keyword evidence="2" id="KW-1185">Reference proteome</keyword>
<evidence type="ECO:0000313" key="2">
    <source>
        <dbReference type="Proteomes" id="UP000271098"/>
    </source>
</evidence>
<sequence>MLRSIADNPHKSTRPDAGIIAVHAAVPANMLAAMRIEFAGCSLPAGLSNIMPTKLRSAAAPGAVSELSDDPVLLFAGLCPVCQWISVL</sequence>
<evidence type="ECO:0000313" key="1">
    <source>
        <dbReference type="EMBL" id="VDN23351.1"/>
    </source>
</evidence>
<dbReference type="Proteomes" id="UP000271098">
    <property type="component" value="Unassembled WGS sequence"/>
</dbReference>
<reference evidence="3" key="1">
    <citation type="submission" date="2016-06" db="UniProtKB">
        <authorList>
            <consortium name="WormBaseParasite"/>
        </authorList>
    </citation>
    <scope>IDENTIFICATION</scope>
</reference>
<proteinExistence type="predicted"/>
<accession>A0A183DZ40</accession>
<name>A0A183DZ40_9BILA</name>
<reference evidence="1 2" key="2">
    <citation type="submission" date="2018-11" db="EMBL/GenBank/DDBJ databases">
        <authorList>
            <consortium name="Pathogen Informatics"/>
        </authorList>
    </citation>
    <scope>NUCLEOTIDE SEQUENCE [LARGE SCALE GENOMIC DNA]</scope>
</reference>
<dbReference type="WBParaSite" id="GPUH_0001399601-mRNA-1">
    <property type="protein sequence ID" value="GPUH_0001399601-mRNA-1"/>
    <property type="gene ID" value="GPUH_0001399601"/>
</dbReference>
<gene>
    <name evidence="1" type="ORF">GPUH_LOCUS13981</name>
</gene>
<protein>
    <submittedName>
        <fullName evidence="1 3">Uncharacterized protein</fullName>
    </submittedName>
</protein>
<organism evidence="3">
    <name type="scientific">Gongylonema pulchrum</name>
    <dbReference type="NCBI Taxonomy" id="637853"/>
    <lineage>
        <taxon>Eukaryota</taxon>
        <taxon>Metazoa</taxon>
        <taxon>Ecdysozoa</taxon>
        <taxon>Nematoda</taxon>
        <taxon>Chromadorea</taxon>
        <taxon>Rhabditida</taxon>
        <taxon>Spirurina</taxon>
        <taxon>Spiruromorpha</taxon>
        <taxon>Spiruroidea</taxon>
        <taxon>Gongylonematidae</taxon>
        <taxon>Gongylonema</taxon>
    </lineage>
</organism>
<dbReference type="EMBL" id="UYRT01080771">
    <property type="protein sequence ID" value="VDN23351.1"/>
    <property type="molecule type" value="Genomic_DNA"/>
</dbReference>
<dbReference type="AlphaFoldDB" id="A0A183DZ40"/>